<dbReference type="InterPro" id="IPR002543">
    <property type="entry name" value="FtsK_dom"/>
</dbReference>
<evidence type="ECO:0000256" key="1">
    <source>
        <dbReference type="PROSITE-ProRule" id="PRU00289"/>
    </source>
</evidence>
<feature type="domain" description="FtsK" evidence="2">
    <location>
        <begin position="1"/>
        <end position="169"/>
    </location>
</feature>
<dbReference type="Proteomes" id="UP001595859">
    <property type="component" value="Unassembled WGS sequence"/>
</dbReference>
<keyword evidence="1" id="KW-0067">ATP-binding</keyword>
<evidence type="ECO:0000259" key="2">
    <source>
        <dbReference type="PROSITE" id="PS50901"/>
    </source>
</evidence>
<evidence type="ECO:0000313" key="3">
    <source>
        <dbReference type="EMBL" id="MFC4853945.1"/>
    </source>
</evidence>
<reference evidence="4" key="1">
    <citation type="journal article" date="2019" name="Int. J. Syst. Evol. Microbiol.">
        <title>The Global Catalogue of Microorganisms (GCM) 10K type strain sequencing project: providing services to taxonomists for standard genome sequencing and annotation.</title>
        <authorList>
            <consortium name="The Broad Institute Genomics Platform"/>
            <consortium name="The Broad Institute Genome Sequencing Center for Infectious Disease"/>
            <person name="Wu L."/>
            <person name="Ma J."/>
        </authorList>
    </citation>
    <scope>NUCLEOTIDE SEQUENCE [LARGE SCALE GENOMIC DNA]</scope>
    <source>
        <strain evidence="4">ZS-22-S1</strain>
    </source>
</reference>
<dbReference type="InterPro" id="IPR027417">
    <property type="entry name" value="P-loop_NTPase"/>
</dbReference>
<dbReference type="Gene3D" id="3.40.50.300">
    <property type="entry name" value="P-loop containing nucleotide triphosphate hydrolases"/>
    <property type="match status" value="1"/>
</dbReference>
<keyword evidence="4" id="KW-1185">Reference proteome</keyword>
<sequence length="211" mass="23044">MFGDTESGKTNFLRVVAQRIAEAYTPEQARILLVDYRRGLLGEIGDEFLLGYGTNDTHSRSLLAEVADAMTRRLPGQDVTPEQLRARNWWKGPRIVVLVDDYDMVATHKEHPLMALLPLVAQGADIGLHVVLARRTGGAGRGLFEPFLARLREIGTSGLMMSGDRDEGPLLGTIRPSAQPPGRGWLVDRQGNTSLIQIAWLPPAATPASSP</sequence>
<feature type="binding site" evidence="1">
    <location>
        <begin position="3"/>
        <end position="10"/>
    </location>
    <ligand>
        <name>ATP</name>
        <dbReference type="ChEBI" id="CHEBI:30616"/>
    </ligand>
</feature>
<keyword evidence="1" id="KW-0547">Nucleotide-binding</keyword>
<comment type="caution">
    <text evidence="3">The sequence shown here is derived from an EMBL/GenBank/DDBJ whole genome shotgun (WGS) entry which is preliminary data.</text>
</comment>
<organism evidence="3 4">
    <name type="scientific">Actinophytocola glycyrrhizae</name>
    <dbReference type="NCBI Taxonomy" id="2044873"/>
    <lineage>
        <taxon>Bacteria</taxon>
        <taxon>Bacillati</taxon>
        <taxon>Actinomycetota</taxon>
        <taxon>Actinomycetes</taxon>
        <taxon>Pseudonocardiales</taxon>
        <taxon>Pseudonocardiaceae</taxon>
    </lineage>
</organism>
<gene>
    <name evidence="3" type="ORF">ACFPCV_10555</name>
</gene>
<accession>A0ABV9S052</accession>
<dbReference type="PROSITE" id="PS50901">
    <property type="entry name" value="FTSK"/>
    <property type="match status" value="1"/>
</dbReference>
<dbReference type="RefSeq" id="WP_378055910.1">
    <property type="nucleotide sequence ID" value="NZ_JBHSIS010000005.1"/>
</dbReference>
<dbReference type="EMBL" id="JBHSIS010000005">
    <property type="protein sequence ID" value="MFC4853945.1"/>
    <property type="molecule type" value="Genomic_DNA"/>
</dbReference>
<evidence type="ECO:0000313" key="4">
    <source>
        <dbReference type="Proteomes" id="UP001595859"/>
    </source>
</evidence>
<proteinExistence type="predicted"/>
<protein>
    <recommendedName>
        <fullName evidence="2">FtsK domain-containing protein</fullName>
    </recommendedName>
</protein>
<name>A0ABV9S052_9PSEU</name>